<keyword evidence="2" id="KW-1185">Reference proteome</keyword>
<dbReference type="AlphaFoldDB" id="A0AAN9EMM0"/>
<protein>
    <submittedName>
        <fullName evidence="1">Uncharacterized protein</fullName>
    </submittedName>
</protein>
<dbReference type="EMBL" id="JAYWIO010000005">
    <property type="protein sequence ID" value="KAK7260031.1"/>
    <property type="molecule type" value="Genomic_DNA"/>
</dbReference>
<organism evidence="1 2">
    <name type="scientific">Crotalaria pallida</name>
    <name type="common">Smooth rattlebox</name>
    <name type="synonym">Crotalaria striata</name>
    <dbReference type="NCBI Taxonomy" id="3830"/>
    <lineage>
        <taxon>Eukaryota</taxon>
        <taxon>Viridiplantae</taxon>
        <taxon>Streptophyta</taxon>
        <taxon>Embryophyta</taxon>
        <taxon>Tracheophyta</taxon>
        <taxon>Spermatophyta</taxon>
        <taxon>Magnoliopsida</taxon>
        <taxon>eudicotyledons</taxon>
        <taxon>Gunneridae</taxon>
        <taxon>Pentapetalae</taxon>
        <taxon>rosids</taxon>
        <taxon>fabids</taxon>
        <taxon>Fabales</taxon>
        <taxon>Fabaceae</taxon>
        <taxon>Papilionoideae</taxon>
        <taxon>50 kb inversion clade</taxon>
        <taxon>genistoids sensu lato</taxon>
        <taxon>core genistoids</taxon>
        <taxon>Crotalarieae</taxon>
        <taxon>Crotalaria</taxon>
    </lineage>
</organism>
<gene>
    <name evidence="1" type="ORF">RIF29_25741</name>
</gene>
<proteinExistence type="predicted"/>
<comment type="caution">
    <text evidence="1">The sequence shown here is derived from an EMBL/GenBank/DDBJ whole genome shotgun (WGS) entry which is preliminary data.</text>
</comment>
<name>A0AAN9EMM0_CROPI</name>
<dbReference type="Proteomes" id="UP001372338">
    <property type="component" value="Unassembled WGS sequence"/>
</dbReference>
<reference evidence="1 2" key="1">
    <citation type="submission" date="2024-01" db="EMBL/GenBank/DDBJ databases">
        <title>The genomes of 5 underutilized Papilionoideae crops provide insights into root nodulation and disease resistanc.</title>
        <authorList>
            <person name="Yuan L."/>
        </authorList>
    </citation>
    <scope>NUCLEOTIDE SEQUENCE [LARGE SCALE GENOMIC DNA]</scope>
    <source>
        <strain evidence="1">ZHUSHIDOU_FW_LH</strain>
        <tissue evidence="1">Leaf</tissue>
    </source>
</reference>
<evidence type="ECO:0000313" key="2">
    <source>
        <dbReference type="Proteomes" id="UP001372338"/>
    </source>
</evidence>
<accession>A0AAN9EMM0</accession>
<evidence type="ECO:0000313" key="1">
    <source>
        <dbReference type="EMBL" id="KAK7260031.1"/>
    </source>
</evidence>
<sequence length="119" mass="13728">MRLSDEEAAVADYIFGKSFKRENDETYETDDTEVLVRANVCKEIALTTRLKATYAFEEFAFRSNLKTLMPGKLVSGHASFIEDMLLDESFYDFETPAIAKRSDFEIDILEEGQWEEDMS</sequence>